<feature type="domain" description="TonB-dependent receptor plug" evidence="15">
    <location>
        <begin position="53"/>
        <end position="159"/>
    </location>
</feature>
<dbReference type="InterPro" id="IPR036942">
    <property type="entry name" value="Beta-barrel_TonB_sf"/>
</dbReference>
<keyword evidence="7" id="KW-0406">Ion transport</keyword>
<dbReference type="SUPFAM" id="SSF56935">
    <property type="entry name" value="Porins"/>
    <property type="match status" value="1"/>
</dbReference>
<dbReference type="Proteomes" id="UP000202259">
    <property type="component" value="Chromosome"/>
</dbReference>
<evidence type="ECO:0000256" key="4">
    <source>
        <dbReference type="ARBA" id="ARBA00022496"/>
    </source>
</evidence>
<evidence type="ECO:0000256" key="12">
    <source>
        <dbReference type="RuleBase" id="RU003357"/>
    </source>
</evidence>
<dbReference type="InterPro" id="IPR000531">
    <property type="entry name" value="Beta-barrel_TonB"/>
</dbReference>
<dbReference type="PANTHER" id="PTHR32552:SF81">
    <property type="entry name" value="TONB-DEPENDENT OUTER MEMBRANE RECEPTOR"/>
    <property type="match status" value="1"/>
</dbReference>
<dbReference type="Gene3D" id="2.40.170.20">
    <property type="entry name" value="TonB-dependent receptor, beta-barrel domain"/>
    <property type="match status" value="1"/>
</dbReference>
<keyword evidence="17" id="KW-1185">Reference proteome</keyword>
<dbReference type="InterPro" id="IPR039426">
    <property type="entry name" value="TonB-dep_rcpt-like"/>
</dbReference>
<keyword evidence="13" id="KW-0732">Signal</keyword>
<keyword evidence="6" id="KW-0408">Iron</keyword>
<gene>
    <name evidence="16" type="ORF">B5D82_16930</name>
</gene>
<feature type="domain" description="TonB-dependent receptor-like beta-barrel" evidence="14">
    <location>
        <begin position="242"/>
        <end position="659"/>
    </location>
</feature>
<dbReference type="GO" id="GO:0009279">
    <property type="term" value="C:cell outer membrane"/>
    <property type="evidence" value="ECO:0007669"/>
    <property type="project" value="UniProtKB-SubCell"/>
</dbReference>
<evidence type="ECO:0000256" key="5">
    <source>
        <dbReference type="ARBA" id="ARBA00022692"/>
    </source>
</evidence>
<evidence type="ECO:0000256" key="8">
    <source>
        <dbReference type="ARBA" id="ARBA00023077"/>
    </source>
</evidence>
<evidence type="ECO:0000313" key="16">
    <source>
        <dbReference type="EMBL" id="ASP49307.1"/>
    </source>
</evidence>
<dbReference type="Pfam" id="PF00593">
    <property type="entry name" value="TonB_dep_Rec_b-barrel"/>
    <property type="match status" value="1"/>
</dbReference>
<feature type="chain" id="PRO_5013075692" evidence="13">
    <location>
        <begin position="24"/>
        <end position="701"/>
    </location>
</feature>
<dbReference type="EMBL" id="CP020465">
    <property type="protein sequence ID" value="ASP49307.1"/>
    <property type="molecule type" value="Genomic_DNA"/>
</dbReference>
<keyword evidence="9 11" id="KW-0472">Membrane</keyword>
<dbReference type="AlphaFoldDB" id="A0A222GBS9"/>
<dbReference type="KEGG" id="cber:B5D82_16930"/>
<evidence type="ECO:0000259" key="14">
    <source>
        <dbReference type="Pfam" id="PF00593"/>
    </source>
</evidence>
<evidence type="ECO:0000256" key="2">
    <source>
        <dbReference type="ARBA" id="ARBA00022448"/>
    </source>
</evidence>
<evidence type="ECO:0000256" key="1">
    <source>
        <dbReference type="ARBA" id="ARBA00004571"/>
    </source>
</evidence>
<keyword evidence="8 12" id="KW-0798">TonB box</keyword>
<comment type="subcellular location">
    <subcellularLocation>
        <location evidence="1 11">Cell outer membrane</location>
        <topology evidence="1 11">Multi-pass membrane protein</topology>
    </subcellularLocation>
</comment>
<dbReference type="Pfam" id="PF07715">
    <property type="entry name" value="Plug"/>
    <property type="match status" value="1"/>
</dbReference>
<keyword evidence="2 11" id="KW-0813">Transport</keyword>
<evidence type="ECO:0000313" key="17">
    <source>
        <dbReference type="Proteomes" id="UP000202259"/>
    </source>
</evidence>
<evidence type="ECO:0000259" key="15">
    <source>
        <dbReference type="Pfam" id="PF07715"/>
    </source>
</evidence>
<evidence type="ECO:0000256" key="6">
    <source>
        <dbReference type="ARBA" id="ARBA00023004"/>
    </source>
</evidence>
<proteinExistence type="inferred from homology"/>
<comment type="similarity">
    <text evidence="11 12">Belongs to the TonB-dependent receptor family.</text>
</comment>
<evidence type="ECO:0000256" key="9">
    <source>
        <dbReference type="ARBA" id="ARBA00023136"/>
    </source>
</evidence>
<evidence type="ECO:0000256" key="10">
    <source>
        <dbReference type="ARBA" id="ARBA00023237"/>
    </source>
</evidence>
<evidence type="ECO:0000256" key="7">
    <source>
        <dbReference type="ARBA" id="ARBA00023065"/>
    </source>
</evidence>
<dbReference type="PROSITE" id="PS52016">
    <property type="entry name" value="TONB_DEPENDENT_REC_3"/>
    <property type="match status" value="1"/>
</dbReference>
<sequence length="701" mass="78198">MKFKTSPVALAIFTSIVTPTIFAADTSSNTLSKNLEQATEVITVNGDFRTSSLQKTASSLSVIASDEISARNAQNLEEIIARAPNINFSSGTQRARYYQIRGIGERSQFKEPINPSVGLVIDGIDFSSIGSIASTFDVEQVEVYRGPQGTRFGANAMAGMINITSSAPTDSFEGKVKLSAGNYDSYSAGLVLSGPATEKVNYRIAIEQFSSDGFIENDFLNRDDTNNRDELTLRGKLAIKASNDLTIDLTAFVADFDNGYDAFSLANTRQTLSDQPGFDRQDTKALAAKFTYSGFNDFTVESIISYADSALDYGYDEDWAYEGIRPGWEYSSEDHYFRDKTSTTFELRAVSEPGGEIFNNTTAWITGLYFKQEKEDLLRQYTYLSSDFSSSFDTENIAAFVQFDTQLNHKLSLTTGLRVERRNSDYIDAEQLSFDPSDTMVGGKVVLSFQMDDNNLFYGSVNRGYKAGGANTDGSLPANLREFTPEYLWNYELGYKVSLLDNQAYVRSAIFYMDRDDMQVRTSYLEERQDGSTDFVSYLGNAATGSNLGLEFEAGWQITSKLEIYGALGLLDTEYKGFIAADGIDKSGDEQAHAPSYQFNLGLNYQLSDHLLVNISVDGKDEFLFSDTHQEKSESIEVVNMSISYARDDWQVKLWARNLLDETYATRGFYFGNDPRDEYTAKAYYQLAEPAVFGATFDYEF</sequence>
<dbReference type="InterPro" id="IPR012910">
    <property type="entry name" value="Plug_dom"/>
</dbReference>
<reference evidence="16 17" key="1">
    <citation type="submission" date="2017-08" db="EMBL/GenBank/DDBJ databases">
        <title>Complete genome of Colwellia sp. NB097-1, a psychrophile bacterium ioslated from Bering Sea.</title>
        <authorList>
            <person name="Chen X."/>
        </authorList>
    </citation>
    <scope>NUCLEOTIDE SEQUENCE [LARGE SCALE GENOMIC DNA]</scope>
    <source>
        <strain evidence="16 17">NB097-1</strain>
    </source>
</reference>
<evidence type="ECO:0000256" key="13">
    <source>
        <dbReference type="SAM" id="SignalP"/>
    </source>
</evidence>
<dbReference type="GO" id="GO:0006826">
    <property type="term" value="P:iron ion transport"/>
    <property type="evidence" value="ECO:0007669"/>
    <property type="project" value="UniProtKB-KW"/>
</dbReference>
<accession>A0A222GBS9</accession>
<dbReference type="OrthoDB" id="127311at2"/>
<feature type="signal peptide" evidence="13">
    <location>
        <begin position="1"/>
        <end position="23"/>
    </location>
</feature>
<dbReference type="RefSeq" id="WP_081153191.1">
    <property type="nucleotide sequence ID" value="NZ_CP020465.1"/>
</dbReference>
<keyword evidence="10 11" id="KW-0998">Cell outer membrane</keyword>
<evidence type="ECO:0000256" key="11">
    <source>
        <dbReference type="PROSITE-ProRule" id="PRU01360"/>
    </source>
</evidence>
<protein>
    <submittedName>
        <fullName evidence="16">TonB-dependent receptor</fullName>
    </submittedName>
</protein>
<keyword evidence="4" id="KW-0410">Iron transport</keyword>
<keyword evidence="16" id="KW-0675">Receptor</keyword>
<keyword evidence="5 11" id="KW-0812">Transmembrane</keyword>
<keyword evidence="3 11" id="KW-1134">Transmembrane beta strand</keyword>
<name>A0A222GBS9_9GAMM</name>
<organism evidence="16 17">
    <name type="scientific">Cognaticolwellia beringensis</name>
    <dbReference type="NCBI Taxonomy" id="1967665"/>
    <lineage>
        <taxon>Bacteria</taxon>
        <taxon>Pseudomonadati</taxon>
        <taxon>Pseudomonadota</taxon>
        <taxon>Gammaproteobacteria</taxon>
        <taxon>Alteromonadales</taxon>
        <taxon>Colwelliaceae</taxon>
        <taxon>Cognaticolwellia</taxon>
    </lineage>
</organism>
<evidence type="ECO:0000256" key="3">
    <source>
        <dbReference type="ARBA" id="ARBA00022452"/>
    </source>
</evidence>
<dbReference type="PANTHER" id="PTHR32552">
    <property type="entry name" value="FERRICHROME IRON RECEPTOR-RELATED"/>
    <property type="match status" value="1"/>
</dbReference>